<dbReference type="OMA" id="RNGLCSI"/>
<evidence type="ECO:0000313" key="6">
    <source>
        <dbReference type="EMBL" id="OMH61893.1"/>
    </source>
</evidence>
<dbReference type="EMBL" id="JAGIZI010000017">
    <property type="protein sequence ID" value="MBP0683859.1"/>
    <property type="molecule type" value="Genomic_DNA"/>
</dbReference>
<evidence type="ECO:0000313" key="5">
    <source>
        <dbReference type="EMBL" id="MBP0683859.1"/>
    </source>
</evidence>
<dbReference type="EMBL" id="QTBD01000132">
    <property type="protein sequence ID" value="REQ53204.1"/>
    <property type="molecule type" value="Genomic_DNA"/>
</dbReference>
<feature type="region of interest" description="Disordered" evidence="1">
    <location>
        <begin position="442"/>
        <end position="630"/>
    </location>
</feature>
<feature type="compositionally biased region" description="Pro residues" evidence="1">
    <location>
        <begin position="450"/>
        <end position="466"/>
    </location>
</feature>
<reference evidence="4 9" key="1">
    <citation type="submission" date="2015-03" db="EMBL/GenBank/DDBJ databases">
        <authorList>
            <consortium name="Pathogen Informatics"/>
            <person name="Murphy D."/>
        </authorList>
    </citation>
    <scope>NUCLEOTIDE SEQUENCE [LARGE SCALE GENOMIC DNA]</scope>
    <source>
        <strain evidence="4 9">0268S</strain>
    </source>
</reference>
<dbReference type="Proteomes" id="UP000300237">
    <property type="component" value="Chromosome"/>
</dbReference>
<reference evidence="6 10" key="4">
    <citation type="submission" date="2017-02" db="EMBL/GenBank/DDBJ databases">
        <title>Protein polymorphisms may explain contrasting epidemiological fitness of two variants of a multidrug-resistant Mycobacterium tuberculosis strain.</title>
        <authorList>
            <person name="Bigi M.M."/>
            <person name="Lopez B."/>
            <person name="Blanco F.C."/>
            <person name="Sasiain M.C."/>
            <person name="De La Barrera S."/>
            <person name="Ritacco V."/>
            <person name="Bigi F."/>
            <person name="Soria M.A."/>
        </authorList>
    </citation>
    <scope>NUCLEOTIDE SEQUENCE [LARGE SCALE GENOMIC DNA]</scope>
    <source>
        <strain evidence="6 10">6548</strain>
    </source>
</reference>
<dbReference type="EMBL" id="COPH01000004">
    <property type="protein sequence ID" value="CLV63070.1"/>
    <property type="molecule type" value="Genomic_DNA"/>
</dbReference>
<reference evidence="8 12" key="6">
    <citation type="submission" date="2018-08" db="EMBL/GenBank/DDBJ databases">
        <authorList>
            <person name="Fokvardsen B D."/>
            <person name="Norman A."/>
        </authorList>
    </citation>
    <scope>NUCLEOTIDE SEQUENCE [LARGE SCALE GENOMIC DNA]</scope>
    <source>
        <strain evidence="8 12">DKC2</strain>
    </source>
</reference>
<evidence type="ECO:0000313" key="13">
    <source>
        <dbReference type="Proteomes" id="UP000671119"/>
    </source>
</evidence>
<dbReference type="Proteomes" id="UP000256381">
    <property type="component" value="Unassembled WGS sequence"/>
</dbReference>
<dbReference type="Proteomes" id="UP000189452">
    <property type="component" value="Chromosome"/>
</dbReference>
<reference evidence="5 13" key="7">
    <citation type="submission" date="2021-03" db="EMBL/GenBank/DDBJ databases">
        <title>Whole Genome Sequencing of Mycobacterium tuberculosis clinical isolates from Arunachal Pradesh, India.</title>
        <authorList>
            <person name="Singh S."/>
            <person name="Mudliar S.R."/>
            <person name="Kulsum U."/>
            <person name="Rufai S.B."/>
            <person name="Singh P.K."/>
            <person name="Umpo M."/>
            <person name="Nyori M."/>
        </authorList>
    </citation>
    <scope>NUCLEOTIDE SEQUENCE [LARGE SCALE GENOMIC DNA]</scope>
    <source>
        <strain evidence="5 13">OMICS/BPL/0142/20/SP</strain>
    </source>
</reference>
<feature type="compositionally biased region" description="Pro residues" evidence="1">
    <location>
        <begin position="475"/>
        <end position="504"/>
    </location>
</feature>
<accession>A0A0E8TUT6</accession>
<dbReference type="Proteomes" id="UP000671119">
    <property type="component" value="Unassembled WGS sequence"/>
</dbReference>
<evidence type="ECO:0000313" key="12">
    <source>
        <dbReference type="Proteomes" id="UP000300237"/>
    </source>
</evidence>
<reference evidence="7 11" key="3">
    <citation type="journal article" date="2017" name="N. Engl. J. Med.">
        <title>Transmission of Extensively Drug-Resistant Tuberculosis in South Africa.</title>
        <authorList>
            <person name="Shah N.S."/>
            <person name="Auld S.C."/>
            <person name="Brust J.C."/>
            <person name="Mathema B."/>
            <person name="Ismail N."/>
            <person name="Moodley P."/>
            <person name="Mlisana K."/>
            <person name="Allana S."/>
            <person name="Campbell A."/>
            <person name="Mthiyane T."/>
            <person name="Morris N."/>
            <person name="Mpangase P."/>
            <person name="van der Meulen H."/>
            <person name="Omar S.V."/>
            <person name="Brown T.S."/>
            <person name="Narechania A."/>
            <person name="Shaskina E."/>
            <person name="Kapwata T."/>
            <person name="Kreiswirth B."/>
            <person name="Gandhi N.R."/>
        </authorList>
    </citation>
    <scope>NUCLEOTIDE SEQUENCE [LARGE SCALE GENOMIC DNA]</scope>
    <source>
        <strain evidence="7 11">32301_S10</strain>
    </source>
</reference>
<dbReference type="SMR" id="A0A0E8TUT6"/>
<name>A0A0E8TUT6_MYCTX</name>
<gene>
    <name evidence="5" type="primary">cpnT</name>
    <name evidence="6" type="ORF">A4S10_04093</name>
    <name evidence="8" type="ORF">DKC2_4157</name>
    <name evidence="7" type="ORF">DSJ38_08730</name>
    <name evidence="4" type="ORF">ERS094118_00735</name>
    <name evidence="5" type="ORF">J8J21_12130</name>
</gene>
<evidence type="ECO:0000256" key="1">
    <source>
        <dbReference type="SAM" id="MobiDB-lite"/>
    </source>
</evidence>
<feature type="compositionally biased region" description="Low complexity" evidence="1">
    <location>
        <begin position="508"/>
        <end position="517"/>
    </location>
</feature>
<evidence type="ECO:0000313" key="8">
    <source>
        <dbReference type="EMBL" id="VCU52237.1"/>
    </source>
</evidence>
<evidence type="ECO:0000313" key="7">
    <source>
        <dbReference type="EMBL" id="REQ53204.1"/>
    </source>
</evidence>
<evidence type="ECO:0000313" key="4">
    <source>
        <dbReference type="EMBL" id="CLV63070.1"/>
    </source>
</evidence>
<reference evidence="6 10" key="2">
    <citation type="submission" date="2016-04" db="EMBL/GenBank/DDBJ databases">
        <authorList>
            <person name="Bigi M."/>
            <person name="Bigi F."/>
            <person name="Soria M.A."/>
        </authorList>
    </citation>
    <scope>NUCLEOTIDE SEQUENCE [LARGE SCALE GENOMIC DNA]</scope>
    <source>
        <strain evidence="6 10">6548</strain>
    </source>
</reference>
<dbReference type="InterPro" id="IPR025331">
    <property type="entry name" value="TNT"/>
</dbReference>
<dbReference type="Proteomes" id="UP000050139">
    <property type="component" value="Unassembled WGS sequence"/>
</dbReference>
<evidence type="ECO:0000259" key="3">
    <source>
        <dbReference type="Pfam" id="PF25547"/>
    </source>
</evidence>
<dbReference type="InterPro" id="IPR057746">
    <property type="entry name" value="CpnT-like_N"/>
</dbReference>
<dbReference type="Pfam" id="PF25547">
    <property type="entry name" value="WXG100_2"/>
    <property type="match status" value="1"/>
</dbReference>
<organism evidence="6 10">
    <name type="scientific">Mycobacterium tuberculosis</name>
    <dbReference type="NCBI Taxonomy" id="1773"/>
    <lineage>
        <taxon>Bacteria</taxon>
        <taxon>Bacillati</taxon>
        <taxon>Actinomycetota</taxon>
        <taxon>Actinomycetes</taxon>
        <taxon>Mycobacteriales</taxon>
        <taxon>Mycobacteriaceae</taxon>
        <taxon>Mycobacterium</taxon>
        <taxon>Mycobacterium tuberculosis complex</taxon>
    </lineage>
</organism>
<evidence type="ECO:0000313" key="9">
    <source>
        <dbReference type="Proteomes" id="UP000050139"/>
    </source>
</evidence>
<evidence type="ECO:0000313" key="11">
    <source>
        <dbReference type="Proteomes" id="UP000256381"/>
    </source>
</evidence>
<dbReference type="AlphaFoldDB" id="A0A0E8TUT6"/>
<sequence>MAPLAVDPAALDSAGGAVVAAGAGLGAVISSLTAALAGCAGMAGDDPAGAVFGRSYDGSAAALVQAMSVARNGLCNLGDGVRMSAHNYSLAEAMSDVAGRAAPLPAPPPSGCVGVGAPPSAVGGGGGAPKGWGWVAPYIGMIWPNGDSTKLRAAAVAWRSAGTQFALTEIQSTAGPMGVIRAQQLPEAGLIESAFADAYASTTAVVGQCHQLAAQLDAYAARIDAVHAAVLDLLARICDPLTGIKEVWEFLTDQDEDEIQRIAHDIAVVVDQFSGEVDALAAEITAVVSHAEAVITAMADHAGKQWDRFLHSNPVGVVIDGTGQQLKGFGEEAFGMAKDSWDLGPLRASIDPFGWYRSWEEMLTGMAPLAGLGGENAPGVVESWKQFGKSLIHWDEWTTNPNEALGKTVFDAATLALPGGPLSKLGSKGRDILAGVRGLKERLEPTTPHLEPPATPPRPGPQPPRIEPPESGHPAPAPAAKPAPVPANGPLPHSPTESKPPPVDRPAEPVAPSSASAGQPRVSAATTPGTHVPHGLPQPGEHVPAQAPPATTLLGGPPVESAPATAHQPQWATTPAAPAAAPHSTPGGVHSTESGPHGRSLSAHGSEPTHDGASHGSGHGSGSEPPGLHAPHREQQLAMHSNEPAGEGWHRLSDEAVDPQYGEPLSRHWDFTDNPADRSRINPVVAQLMEDPNAPFGRDPQGQPYTQERYQERFNSVGPWGQQYSNFPPNNGAVPGTRIAYTNLEKFLSDYGPQLDRIGGDQGKYLAIMEHGRPASWEQRALHVTSLRDPYHAYTIDWLPEGWFIEVSEVAPGCGQPGGSIQVRIFDHQNEMRKVEELIRRGVLRQ</sequence>
<feature type="domain" description="Outer membrane channel protein CpnT-like N-terminal" evidence="3">
    <location>
        <begin position="132"/>
        <end position="230"/>
    </location>
</feature>
<reference evidence="7" key="5">
    <citation type="submission" date="2018-07" db="EMBL/GenBank/DDBJ databases">
        <authorList>
            <person name="Shah S."/>
            <person name="Brown T."/>
            <person name="Auld S."/>
            <person name="Bratton K."/>
            <person name="Narechania A."/>
            <person name="Mathema B."/>
            <person name="Gandhi N."/>
        </authorList>
    </citation>
    <scope>NUCLEOTIDE SEQUENCE</scope>
    <source>
        <strain evidence="7">32301_S10</strain>
    </source>
</reference>
<feature type="compositionally biased region" description="Low complexity" evidence="1">
    <location>
        <begin position="562"/>
        <end position="586"/>
    </location>
</feature>
<protein>
    <submittedName>
        <fullName evidence="4">Alanine and proline rich protein</fullName>
    </submittedName>
    <submittedName>
        <fullName evidence="7">DUF4237 domain-containing protein</fullName>
    </submittedName>
    <submittedName>
        <fullName evidence="5">Outer membrane channel protein/necrotizing toxin glycohydrolase CpnT</fullName>
    </submittedName>
</protein>
<feature type="domain" description="TNT" evidence="2">
    <location>
        <begin position="751"/>
        <end position="846"/>
    </location>
</feature>
<dbReference type="RefSeq" id="WP_003899759.1">
    <property type="nucleotide sequence ID" value="NZ_AP018035.1"/>
</dbReference>
<dbReference type="Pfam" id="PF14021">
    <property type="entry name" value="TNT"/>
    <property type="match status" value="1"/>
</dbReference>
<dbReference type="EMBL" id="LWDQ01000001">
    <property type="protein sequence ID" value="OMH61893.1"/>
    <property type="molecule type" value="Genomic_DNA"/>
</dbReference>
<proteinExistence type="predicted"/>
<dbReference type="GO" id="GO:0050135">
    <property type="term" value="F:NADP+ nucleosidase activity"/>
    <property type="evidence" value="ECO:0007669"/>
    <property type="project" value="InterPro"/>
</dbReference>
<evidence type="ECO:0000259" key="2">
    <source>
        <dbReference type="Pfam" id="PF14021"/>
    </source>
</evidence>
<evidence type="ECO:0000313" key="10">
    <source>
        <dbReference type="Proteomes" id="UP000189452"/>
    </source>
</evidence>
<dbReference type="EMBL" id="LR027516">
    <property type="protein sequence ID" value="VCU52237.1"/>
    <property type="molecule type" value="Genomic_DNA"/>
</dbReference>